<evidence type="ECO:0000256" key="1">
    <source>
        <dbReference type="SAM" id="Phobius"/>
    </source>
</evidence>
<dbReference type="OrthoDB" id="6332835at2"/>
<keyword evidence="1" id="KW-0472">Membrane</keyword>
<evidence type="ECO:0000313" key="3">
    <source>
        <dbReference type="Proteomes" id="UP000238949"/>
    </source>
</evidence>
<comment type="caution">
    <text evidence="2">The sequence shown here is derived from an EMBL/GenBank/DDBJ whole genome shotgun (WGS) entry which is preliminary data.</text>
</comment>
<protein>
    <submittedName>
        <fullName evidence="2">Uncharacterized protein</fullName>
    </submittedName>
</protein>
<evidence type="ECO:0000313" key="2">
    <source>
        <dbReference type="EMBL" id="PRO75026.1"/>
    </source>
</evidence>
<keyword evidence="1" id="KW-0812">Transmembrane</keyword>
<feature type="transmembrane region" description="Helical" evidence="1">
    <location>
        <begin position="75"/>
        <end position="100"/>
    </location>
</feature>
<keyword evidence="3" id="KW-1185">Reference proteome</keyword>
<keyword evidence="1" id="KW-1133">Transmembrane helix</keyword>
<dbReference type="AlphaFoldDB" id="A0A2S9VF10"/>
<accession>A0A2S9VF10</accession>
<reference evidence="3" key="1">
    <citation type="journal article" date="2020" name="Int. J. Syst. Evol. Microbiol.">
        <title>Alteromonas alba sp. nov., a marine bacterium isolated from the seawater of the West Pacific Ocean.</title>
        <authorList>
            <person name="Sun C."/>
            <person name="Wu Y.-H."/>
            <person name="Xamxidin M."/>
            <person name="Cheng H."/>
            <person name="Xu X.-W."/>
        </authorList>
    </citation>
    <scope>NUCLEOTIDE SEQUENCE [LARGE SCALE GENOMIC DNA]</scope>
    <source>
        <strain evidence="3">190</strain>
    </source>
</reference>
<feature type="transmembrane region" description="Helical" evidence="1">
    <location>
        <begin position="43"/>
        <end position="68"/>
    </location>
</feature>
<dbReference type="EMBL" id="PVNP01000021">
    <property type="protein sequence ID" value="PRO75026.1"/>
    <property type="molecule type" value="Genomic_DNA"/>
</dbReference>
<organism evidence="2 3">
    <name type="scientific">Alteromonas alba</name>
    <dbReference type="NCBI Taxonomy" id="2079529"/>
    <lineage>
        <taxon>Bacteria</taxon>
        <taxon>Pseudomonadati</taxon>
        <taxon>Pseudomonadota</taxon>
        <taxon>Gammaproteobacteria</taxon>
        <taxon>Alteromonadales</taxon>
        <taxon>Alteromonadaceae</taxon>
        <taxon>Alteromonas/Salinimonas group</taxon>
        <taxon>Alteromonas</taxon>
    </lineage>
</organism>
<sequence length="108" mass="11059">MKNFILAILIAIVLTKVLGGVASDWFDLHLVMGDELVSGTLEWIIMAGVGVLLVVIGFVVAMSIAAALGIAAIAVLGGLVFAGLGVFWPVLLIVAIVMLVGKSNNATA</sequence>
<proteinExistence type="predicted"/>
<name>A0A2S9VF10_9ALTE</name>
<dbReference type="RefSeq" id="WP_105933320.1">
    <property type="nucleotide sequence ID" value="NZ_PVNP01000021.1"/>
</dbReference>
<gene>
    <name evidence="2" type="ORF">C6Y40_03225</name>
</gene>
<dbReference type="Proteomes" id="UP000238949">
    <property type="component" value="Unassembled WGS sequence"/>
</dbReference>